<dbReference type="Proteomes" id="UP000541558">
    <property type="component" value="Unassembled WGS sequence"/>
</dbReference>
<dbReference type="EMBL" id="JAACJK010000170">
    <property type="protein sequence ID" value="KAF5320345.1"/>
    <property type="molecule type" value="Genomic_DNA"/>
</dbReference>
<gene>
    <name evidence="2" type="ORF">D9611_011348</name>
</gene>
<accession>A0A8H5BBJ9</accession>
<proteinExistence type="predicted"/>
<feature type="compositionally biased region" description="Low complexity" evidence="1">
    <location>
        <begin position="165"/>
        <end position="178"/>
    </location>
</feature>
<protein>
    <submittedName>
        <fullName evidence="2">Uncharacterized protein</fullName>
    </submittedName>
</protein>
<comment type="caution">
    <text evidence="2">The sequence shown here is derived from an EMBL/GenBank/DDBJ whole genome shotgun (WGS) entry which is preliminary data.</text>
</comment>
<feature type="region of interest" description="Disordered" evidence="1">
    <location>
        <begin position="605"/>
        <end position="672"/>
    </location>
</feature>
<reference evidence="2 3" key="1">
    <citation type="journal article" date="2020" name="ISME J.">
        <title>Uncovering the hidden diversity of litter-decomposition mechanisms in mushroom-forming fungi.</title>
        <authorList>
            <person name="Floudas D."/>
            <person name="Bentzer J."/>
            <person name="Ahren D."/>
            <person name="Johansson T."/>
            <person name="Persson P."/>
            <person name="Tunlid A."/>
        </authorList>
    </citation>
    <scope>NUCLEOTIDE SEQUENCE [LARGE SCALE GENOMIC DNA]</scope>
    <source>
        <strain evidence="2 3">CBS 175.51</strain>
    </source>
</reference>
<sequence>MDQDTRSVVSALQDEFARKLAAMQQEFALQLQLQEAKTTETHALWHSQKAALEAELATLRQNHMENSFHDQGSSWDKDIQMGSSPIVLQEPEQTPLPPSPVQPSTRQKRNQRDSLASSGAQSSPMFPSTPTRRTSSRTESGTNAHVNPNNSQSTPTETPRRTPRRTGTQNAAEPATPTRRTRSTAGSLPSTPKTPAKATRSKGHSGIVQDSHPAEEADAPSRRAKAYQLFDNDPNIPVDAAELKKAAFTHFRLMANCPDTDSVPASPTTAEIATFYRRFADEPEVLAQRTGQPLISISSVQVHAYMPTATRSQTRNQLGKIEEVVVKFIASRMSRMGFTRWAPNYIEAPGSLWNTAARITFIDTFRQAVSARTYDYLKGTWKRHINDMDLLIQVYDHIAHYHFFSLWRKEQRLPGRVKLDVKKNSVYQLRKRTAEARREFLEENKLSVYLPLIDRKATSDDERDPDGGFEDCRPIYFIKKRPERSAGMELFIRRLEAAQDMQIGLLSNRTRTDRIRKVPPPSQQKTTGFTALPPDMPIDYYDPAFFNMLPLKVRAKADITKIALPPNPAKTFTNFKTERKLTNEGLMIKYGKTVLSRYNLDGLFGDDDSDDLGGDDEEDEGYGEDDGLEEEKGDSEEDDFSGIDDLLADDGDMARDEDDTMSELDVEEEREHISYKRSKLAAELSMDTGF</sequence>
<keyword evidence="3" id="KW-1185">Reference proteome</keyword>
<evidence type="ECO:0000313" key="2">
    <source>
        <dbReference type="EMBL" id="KAF5320345.1"/>
    </source>
</evidence>
<evidence type="ECO:0000256" key="1">
    <source>
        <dbReference type="SAM" id="MobiDB-lite"/>
    </source>
</evidence>
<organism evidence="2 3">
    <name type="scientific">Ephemerocybe angulata</name>
    <dbReference type="NCBI Taxonomy" id="980116"/>
    <lineage>
        <taxon>Eukaryota</taxon>
        <taxon>Fungi</taxon>
        <taxon>Dikarya</taxon>
        <taxon>Basidiomycota</taxon>
        <taxon>Agaricomycotina</taxon>
        <taxon>Agaricomycetes</taxon>
        <taxon>Agaricomycetidae</taxon>
        <taxon>Agaricales</taxon>
        <taxon>Agaricineae</taxon>
        <taxon>Psathyrellaceae</taxon>
        <taxon>Ephemerocybe</taxon>
    </lineage>
</organism>
<dbReference type="OrthoDB" id="3056461at2759"/>
<feature type="compositionally biased region" description="Low complexity" evidence="1">
    <location>
        <begin position="122"/>
        <end position="142"/>
    </location>
</feature>
<dbReference type="AlphaFoldDB" id="A0A8H5BBJ9"/>
<feature type="compositionally biased region" description="Polar residues" evidence="1">
    <location>
        <begin position="143"/>
        <end position="153"/>
    </location>
</feature>
<feature type="compositionally biased region" description="Basic and acidic residues" evidence="1">
    <location>
        <begin position="212"/>
        <end position="221"/>
    </location>
</feature>
<feature type="region of interest" description="Disordered" evidence="1">
    <location>
        <begin position="89"/>
        <end position="222"/>
    </location>
</feature>
<evidence type="ECO:0000313" key="3">
    <source>
        <dbReference type="Proteomes" id="UP000541558"/>
    </source>
</evidence>
<name>A0A8H5BBJ9_9AGAR</name>
<feature type="compositionally biased region" description="Acidic residues" evidence="1">
    <location>
        <begin position="605"/>
        <end position="668"/>
    </location>
</feature>